<evidence type="ECO:0000313" key="3">
    <source>
        <dbReference type="Proteomes" id="UP001500729"/>
    </source>
</evidence>
<accession>A0ABN1DA96</accession>
<organism evidence="2 3">
    <name type="scientific">Saccharopolyspora erythraea</name>
    <name type="common">Streptomyces erythraeus</name>
    <dbReference type="NCBI Taxonomy" id="1836"/>
    <lineage>
        <taxon>Bacteria</taxon>
        <taxon>Bacillati</taxon>
        <taxon>Actinomycetota</taxon>
        <taxon>Actinomycetes</taxon>
        <taxon>Pseudonocardiales</taxon>
        <taxon>Pseudonocardiaceae</taxon>
        <taxon>Saccharopolyspora</taxon>
    </lineage>
</organism>
<sequence length="141" mass="14822">MPTAPRTGALVHCGLLLGLAATGCAPSGADPVRQYFSDYNTAARQGPAAQRDFLARTQHPDFTDQTCDLGDTTVELDPAMSTLRPDPAFSPDGAGPPRGEVWIIGVEVVLRRDGTVTGRQVGSQHVVVLDGRVHGFAPCPS</sequence>
<dbReference type="Proteomes" id="UP001500729">
    <property type="component" value="Unassembled WGS sequence"/>
</dbReference>
<proteinExistence type="predicted"/>
<feature type="chain" id="PRO_5046254296" description="Lipoprotein" evidence="1">
    <location>
        <begin position="30"/>
        <end position="141"/>
    </location>
</feature>
<name>A0ABN1DA96_SACER</name>
<dbReference type="PROSITE" id="PS51257">
    <property type="entry name" value="PROKAR_LIPOPROTEIN"/>
    <property type="match status" value="1"/>
</dbReference>
<evidence type="ECO:0008006" key="4">
    <source>
        <dbReference type="Google" id="ProtNLM"/>
    </source>
</evidence>
<dbReference type="RefSeq" id="WP_009946062.1">
    <property type="nucleotide sequence ID" value="NZ_BAAAGS010000029.1"/>
</dbReference>
<keyword evidence="3" id="KW-1185">Reference proteome</keyword>
<feature type="signal peptide" evidence="1">
    <location>
        <begin position="1"/>
        <end position="29"/>
    </location>
</feature>
<evidence type="ECO:0000256" key="1">
    <source>
        <dbReference type="SAM" id="SignalP"/>
    </source>
</evidence>
<reference evidence="2 3" key="1">
    <citation type="journal article" date="2019" name="Int. J. Syst. Evol. Microbiol.">
        <title>The Global Catalogue of Microorganisms (GCM) 10K type strain sequencing project: providing services to taxonomists for standard genome sequencing and annotation.</title>
        <authorList>
            <consortium name="The Broad Institute Genomics Platform"/>
            <consortium name="The Broad Institute Genome Sequencing Center for Infectious Disease"/>
            <person name="Wu L."/>
            <person name="Ma J."/>
        </authorList>
    </citation>
    <scope>NUCLEOTIDE SEQUENCE [LARGE SCALE GENOMIC DNA]</scope>
    <source>
        <strain evidence="2 3">JCM 10303</strain>
    </source>
</reference>
<protein>
    <recommendedName>
        <fullName evidence="4">Lipoprotein</fullName>
    </recommendedName>
</protein>
<evidence type="ECO:0000313" key="2">
    <source>
        <dbReference type="EMBL" id="GAA0538192.1"/>
    </source>
</evidence>
<dbReference type="EMBL" id="BAAAGS010000029">
    <property type="protein sequence ID" value="GAA0538192.1"/>
    <property type="molecule type" value="Genomic_DNA"/>
</dbReference>
<gene>
    <name evidence="2" type="ORF">GCM10009533_41710</name>
</gene>
<comment type="caution">
    <text evidence="2">The sequence shown here is derived from an EMBL/GenBank/DDBJ whole genome shotgun (WGS) entry which is preliminary data.</text>
</comment>
<keyword evidence="1" id="KW-0732">Signal</keyword>